<evidence type="ECO:0000313" key="2">
    <source>
        <dbReference type="EMBL" id="GAA47462.1"/>
    </source>
</evidence>
<feature type="compositionally biased region" description="Polar residues" evidence="1">
    <location>
        <begin position="404"/>
        <end position="422"/>
    </location>
</feature>
<dbReference type="Proteomes" id="UP000008909">
    <property type="component" value="Unassembled WGS sequence"/>
</dbReference>
<feature type="region of interest" description="Disordered" evidence="1">
    <location>
        <begin position="237"/>
        <end position="261"/>
    </location>
</feature>
<protein>
    <submittedName>
        <fullName evidence="2">Uncharacterized protein</fullName>
    </submittedName>
</protein>
<dbReference type="EMBL" id="DF142840">
    <property type="protein sequence ID" value="GAA47462.1"/>
    <property type="molecule type" value="Genomic_DNA"/>
</dbReference>
<reference key="2">
    <citation type="submission" date="2011-10" db="EMBL/GenBank/DDBJ databases">
        <title>The genome and transcriptome sequence of Clonorchis sinensis provide insights into the carcinogenic liver fluke.</title>
        <authorList>
            <person name="Wang X."/>
            <person name="Huang Y."/>
            <person name="Chen W."/>
            <person name="Liu H."/>
            <person name="Guo L."/>
            <person name="Chen Y."/>
            <person name="Luo F."/>
            <person name="Zhou W."/>
            <person name="Sun J."/>
            <person name="Mao Q."/>
            <person name="Liang P."/>
            <person name="Zhou C."/>
            <person name="Tian Y."/>
            <person name="Men J."/>
            <person name="Lv X."/>
            <person name="Huang L."/>
            <person name="Zhou J."/>
            <person name="Hu Y."/>
            <person name="Li R."/>
            <person name="Zhang F."/>
            <person name="Lei H."/>
            <person name="Li X."/>
            <person name="Hu X."/>
            <person name="Liang C."/>
            <person name="Xu J."/>
            <person name="Wu Z."/>
            <person name="Yu X."/>
        </authorList>
    </citation>
    <scope>NUCLEOTIDE SEQUENCE</scope>
    <source>
        <strain>Henan</strain>
    </source>
</reference>
<proteinExistence type="predicted"/>
<organism evidence="2 3">
    <name type="scientific">Clonorchis sinensis</name>
    <name type="common">Chinese liver fluke</name>
    <dbReference type="NCBI Taxonomy" id="79923"/>
    <lineage>
        <taxon>Eukaryota</taxon>
        <taxon>Metazoa</taxon>
        <taxon>Spiralia</taxon>
        <taxon>Lophotrochozoa</taxon>
        <taxon>Platyhelminthes</taxon>
        <taxon>Trematoda</taxon>
        <taxon>Digenea</taxon>
        <taxon>Opisthorchiida</taxon>
        <taxon>Opisthorchiata</taxon>
        <taxon>Opisthorchiidae</taxon>
        <taxon>Clonorchis</taxon>
    </lineage>
</organism>
<feature type="compositionally biased region" description="Basic and acidic residues" evidence="1">
    <location>
        <begin position="464"/>
        <end position="494"/>
    </location>
</feature>
<reference evidence="2" key="1">
    <citation type="journal article" date="2011" name="Genome Biol.">
        <title>The draft genome of the carcinogenic human liver fluke Clonorchis sinensis.</title>
        <authorList>
            <person name="Wang X."/>
            <person name="Chen W."/>
            <person name="Huang Y."/>
            <person name="Sun J."/>
            <person name="Men J."/>
            <person name="Liu H."/>
            <person name="Luo F."/>
            <person name="Guo L."/>
            <person name="Lv X."/>
            <person name="Deng C."/>
            <person name="Zhou C."/>
            <person name="Fan Y."/>
            <person name="Li X."/>
            <person name="Huang L."/>
            <person name="Hu Y."/>
            <person name="Liang C."/>
            <person name="Hu X."/>
            <person name="Xu J."/>
            <person name="Yu X."/>
        </authorList>
    </citation>
    <scope>NUCLEOTIDE SEQUENCE [LARGE SCALE GENOMIC DNA]</scope>
    <source>
        <strain evidence="2">Henan</strain>
    </source>
</reference>
<gene>
    <name evidence="2" type="ORF">CLF_100394</name>
</gene>
<evidence type="ECO:0000313" key="3">
    <source>
        <dbReference type="Proteomes" id="UP000008909"/>
    </source>
</evidence>
<accession>G7Y3C5</accession>
<dbReference type="AlphaFoldDB" id="G7Y3C5"/>
<name>G7Y3C5_CLOSI</name>
<feature type="compositionally biased region" description="Polar residues" evidence="1">
    <location>
        <begin position="237"/>
        <end position="247"/>
    </location>
</feature>
<sequence>MGPTSDRSLNMPTKLSTQDARKTYSSLSMSSEALRDWLPASNPWTTKRVFPLEYRRFRGDLILTYALFEQGLAKRFFNVDPANTAFAGLTVAIAASVNRRQTNLSVFKNRPMEKSIEADEDWKRRYVKEEERRRQQRFTRPDACGKARSILNGQAEVDLLVTDFTDSRVDTQDRDIRPSPPGRFCSCRSAAVVHLKATSEQRGSDALEETSLTWTERPKYVELSALLSVTDVKGATVNSTPKSQPSWIGSDERSQVVKPTGNPTTCADVDIGECCEYRTTTEAVKLPISSSTPSKVASLWTAVTQDPDSRSLKPDHRELESSSHTHLAKLIAGDSDVHTSAKEGRLQPNKPYTIRQIRKLPAGFKVQSSAKTSLMGAPPKQPLLGADTQLSRPQRDTFPIKPRQNAQETKQTRSCLNSLNNRKSGRPKGVIERAKRSSGRNVRPWRKTSYDKGKRPAQNGLPWGEKKPANEKQPLKPPIEHERQPLNDKNKTDPENFDEASISCINPLIRERKFCLMQVWALGLKIFLPCPRRVFAGSTVKNLLSKPCSNRATVARNIRHLKVVTVSSYNIKVTLPKYKTIVVVLMEIIENSGDIAERQNMLRFDFVLYLINRRLSVNQRLTEEELGTCWAILGHGIQCEEQPFAAGEFGKFITTQDVHKYPLRCQPSLLSM</sequence>
<evidence type="ECO:0000256" key="1">
    <source>
        <dbReference type="SAM" id="MobiDB-lite"/>
    </source>
</evidence>
<feature type="region of interest" description="Disordered" evidence="1">
    <location>
        <begin position="369"/>
        <end position="496"/>
    </location>
</feature>
<keyword evidence="3" id="KW-1185">Reference proteome</keyword>